<keyword evidence="3" id="KW-1185">Reference proteome</keyword>
<feature type="region of interest" description="Disordered" evidence="1">
    <location>
        <begin position="207"/>
        <end position="234"/>
    </location>
</feature>
<reference evidence="2" key="1">
    <citation type="submission" date="2022-04" db="EMBL/GenBank/DDBJ databases">
        <title>Carnegiea gigantea Genome sequencing and assembly v2.</title>
        <authorList>
            <person name="Copetti D."/>
            <person name="Sanderson M.J."/>
            <person name="Burquez A."/>
            <person name="Wojciechowski M.F."/>
        </authorList>
    </citation>
    <scope>NUCLEOTIDE SEQUENCE</scope>
    <source>
        <strain evidence="2">SGP5-SGP5p</strain>
        <tissue evidence="2">Aerial part</tissue>
    </source>
</reference>
<name>A0A9Q1GVU0_9CARY</name>
<dbReference type="OrthoDB" id="5562739at2759"/>
<evidence type="ECO:0000313" key="3">
    <source>
        <dbReference type="Proteomes" id="UP001153076"/>
    </source>
</evidence>
<feature type="compositionally biased region" description="Basic and acidic residues" evidence="1">
    <location>
        <begin position="213"/>
        <end position="222"/>
    </location>
</feature>
<gene>
    <name evidence="2" type="ORF">Cgig2_011987</name>
</gene>
<protein>
    <submittedName>
        <fullName evidence="2">Uncharacterized protein</fullName>
    </submittedName>
</protein>
<proteinExistence type="predicted"/>
<dbReference type="Proteomes" id="UP001153076">
    <property type="component" value="Unassembled WGS sequence"/>
</dbReference>
<dbReference type="AlphaFoldDB" id="A0A9Q1GVU0"/>
<accession>A0A9Q1GVU0</accession>
<feature type="compositionally biased region" description="Basic residues" evidence="1">
    <location>
        <begin position="25"/>
        <end position="43"/>
    </location>
</feature>
<dbReference type="EMBL" id="JAKOGI010001313">
    <property type="protein sequence ID" value="KAJ8426316.1"/>
    <property type="molecule type" value="Genomic_DNA"/>
</dbReference>
<feature type="compositionally biased region" description="Polar residues" evidence="1">
    <location>
        <begin position="223"/>
        <end position="234"/>
    </location>
</feature>
<comment type="caution">
    <text evidence="2">The sequence shown here is derived from an EMBL/GenBank/DDBJ whole genome shotgun (WGS) entry which is preliminary data.</text>
</comment>
<evidence type="ECO:0000256" key="1">
    <source>
        <dbReference type="SAM" id="MobiDB-lite"/>
    </source>
</evidence>
<evidence type="ECO:0000313" key="2">
    <source>
        <dbReference type="EMBL" id="KAJ8426316.1"/>
    </source>
</evidence>
<organism evidence="2 3">
    <name type="scientific">Carnegiea gigantea</name>
    <dbReference type="NCBI Taxonomy" id="171969"/>
    <lineage>
        <taxon>Eukaryota</taxon>
        <taxon>Viridiplantae</taxon>
        <taxon>Streptophyta</taxon>
        <taxon>Embryophyta</taxon>
        <taxon>Tracheophyta</taxon>
        <taxon>Spermatophyta</taxon>
        <taxon>Magnoliopsida</taxon>
        <taxon>eudicotyledons</taxon>
        <taxon>Gunneridae</taxon>
        <taxon>Pentapetalae</taxon>
        <taxon>Caryophyllales</taxon>
        <taxon>Cactineae</taxon>
        <taxon>Cactaceae</taxon>
        <taxon>Cactoideae</taxon>
        <taxon>Echinocereeae</taxon>
        <taxon>Carnegiea</taxon>
    </lineage>
</organism>
<feature type="region of interest" description="Disordered" evidence="1">
    <location>
        <begin position="25"/>
        <end position="59"/>
    </location>
</feature>
<sequence length="234" mass="26853">MSPHGHDDESDSEDEVLVKRIKKIKQASKPKSKQIQMRSKKCARAQAEKERQAIQKNPKSPIKHGQLSVLFVAMIENFNEAKRQATCDIGFGGFLQLQVTKLLGDLCKWLVDHFDRYSVMLYISADKKIKIPPIDVHLTLALLINGRKIKEFYGKKPKNSKYNEVLPAWRNEWNLQDGTPKLSQMPQYILSHADIWERKKNCCPVKTNGPKCDQGKSERKYSDSSQTLINSQND</sequence>